<dbReference type="Gene3D" id="1.25.40.20">
    <property type="entry name" value="Ankyrin repeat-containing domain"/>
    <property type="match status" value="1"/>
</dbReference>
<proteinExistence type="inferred from homology"/>
<evidence type="ECO:0000256" key="10">
    <source>
        <dbReference type="ARBA" id="ARBA00022989"/>
    </source>
</evidence>
<dbReference type="SMART" id="SM00248">
    <property type="entry name" value="ANK"/>
    <property type="match status" value="3"/>
</dbReference>
<dbReference type="Pfam" id="PF12796">
    <property type="entry name" value="Ank_2"/>
    <property type="match status" value="1"/>
</dbReference>
<evidence type="ECO:0000259" key="16">
    <source>
        <dbReference type="PROSITE" id="PS50042"/>
    </source>
</evidence>
<reference evidence="18" key="1">
    <citation type="journal article" date="2017" name="Front. Plant Sci.">
        <title>Climate Clever Clovers: New Paradigm to Reduce the Environmental Footprint of Ruminants by Breeding Low Methanogenic Forages Utilizing Haplotype Variation.</title>
        <authorList>
            <person name="Kaur P."/>
            <person name="Appels R."/>
            <person name="Bayer P.E."/>
            <person name="Keeble-Gagnere G."/>
            <person name="Wang J."/>
            <person name="Hirakawa H."/>
            <person name="Shirasawa K."/>
            <person name="Vercoe P."/>
            <person name="Stefanova K."/>
            <person name="Durmic Z."/>
            <person name="Nichols P."/>
            <person name="Revell C."/>
            <person name="Isobe S.N."/>
            <person name="Edwards D."/>
            <person name="Erskine W."/>
        </authorList>
    </citation>
    <scope>NUCLEOTIDE SEQUENCE [LARGE SCALE GENOMIC DNA]</scope>
    <source>
        <strain evidence="18">cv. Daliak</strain>
    </source>
</reference>
<comment type="subcellular location">
    <subcellularLocation>
        <location evidence="2">Cell membrane</location>
        <topology evidence="2">Peripheral membrane protein</topology>
        <orientation evidence="2">Cytoplasmic side</orientation>
    </subcellularLocation>
    <subcellularLocation>
        <location evidence="1">Membrane</location>
        <topology evidence="1">Multi-pass membrane protein</topology>
    </subcellularLocation>
</comment>
<dbReference type="PANTHER" id="PTHR45743">
    <property type="entry name" value="POTASSIUM CHANNEL AKT1"/>
    <property type="match status" value="1"/>
</dbReference>
<sequence>MDLVFIVPFELVATRFHPPSKLYYALSTLALLRVFYSTRIHRWFSDFEENEKINFTMVRIAKMIWVCFLVCHYGGCVFYLMATFHANVKDTWFSLIDPNFVNQGLIKRYVTSIYYAVISFTTVGYGDLHPVSRDEQIQAMEPVLFPANSNVILENEAPMFLYFVLRGSVDLIFPDGIVTTVRPGQVFGEVCVFFNTPQVFTATTREWSQLLMLDRVKLLNILEGCASDTSQMISDYFEQLPPEQDNPSMDNVLLAFERKAITFGRIGLPVSLWFAVRRGYNQLFDELVEQFCDPNECDKSGQTAMHLAASSGDIDKVNRLLAIGANPNIRDLFGKTALHVAIEKDKFPMVQYLVETGVPMDDEAYVMAQRNGSEEMINYMELGLLPQFIYQVE</sequence>
<dbReference type="Gene3D" id="1.10.287.70">
    <property type="match status" value="1"/>
</dbReference>
<accession>A0A2Z6MU09</accession>
<feature type="domain" description="Cyclic nucleotide-binding" evidence="16">
    <location>
        <begin position="124"/>
        <end position="239"/>
    </location>
</feature>
<protein>
    <recommendedName>
        <fullName evidence="16">Cyclic nucleotide-binding domain-containing protein</fullName>
    </recommendedName>
</protein>
<evidence type="ECO:0000256" key="5">
    <source>
        <dbReference type="ARBA" id="ARBA00022538"/>
    </source>
</evidence>
<dbReference type="PROSITE" id="PS50042">
    <property type="entry name" value="CNMP_BINDING_3"/>
    <property type="match status" value="1"/>
</dbReference>
<evidence type="ECO:0000313" key="18">
    <source>
        <dbReference type="Proteomes" id="UP000242715"/>
    </source>
</evidence>
<dbReference type="GO" id="GO:0005886">
    <property type="term" value="C:plasma membrane"/>
    <property type="evidence" value="ECO:0007669"/>
    <property type="project" value="UniProtKB-SubCell"/>
</dbReference>
<keyword evidence="11" id="KW-0406">Ion transport</keyword>
<evidence type="ECO:0000256" key="11">
    <source>
        <dbReference type="ARBA" id="ARBA00023065"/>
    </source>
</evidence>
<dbReference type="SUPFAM" id="SSF81324">
    <property type="entry name" value="Voltage-gated potassium channels"/>
    <property type="match status" value="1"/>
</dbReference>
<keyword evidence="7" id="KW-0631">Potassium channel</keyword>
<evidence type="ECO:0000256" key="1">
    <source>
        <dbReference type="ARBA" id="ARBA00004141"/>
    </source>
</evidence>
<dbReference type="OrthoDB" id="426293at2759"/>
<evidence type="ECO:0000256" key="12">
    <source>
        <dbReference type="ARBA" id="ARBA00023136"/>
    </source>
</evidence>
<keyword evidence="8" id="KW-0851">Voltage-gated channel</keyword>
<keyword evidence="13" id="KW-0407">Ion channel</keyword>
<dbReference type="InterPro" id="IPR005821">
    <property type="entry name" value="Ion_trans_dom"/>
</dbReference>
<feature type="transmembrane region" description="Helical" evidence="15">
    <location>
        <begin position="22"/>
        <end position="39"/>
    </location>
</feature>
<evidence type="ECO:0000256" key="7">
    <source>
        <dbReference type="ARBA" id="ARBA00022826"/>
    </source>
</evidence>
<dbReference type="CDD" id="cd00038">
    <property type="entry name" value="CAP_ED"/>
    <property type="match status" value="1"/>
</dbReference>
<evidence type="ECO:0000256" key="8">
    <source>
        <dbReference type="ARBA" id="ARBA00022882"/>
    </source>
</evidence>
<keyword evidence="4" id="KW-0813">Transport</keyword>
<dbReference type="GO" id="GO:0034702">
    <property type="term" value="C:monoatomic ion channel complex"/>
    <property type="evidence" value="ECO:0007669"/>
    <property type="project" value="UniProtKB-KW"/>
</dbReference>
<evidence type="ECO:0000313" key="17">
    <source>
        <dbReference type="EMBL" id="GAU35988.1"/>
    </source>
</evidence>
<dbReference type="Pfam" id="PF00520">
    <property type="entry name" value="Ion_trans"/>
    <property type="match status" value="1"/>
</dbReference>
<dbReference type="SUPFAM" id="SSF51206">
    <property type="entry name" value="cAMP-binding domain-like"/>
    <property type="match status" value="1"/>
</dbReference>
<keyword evidence="9" id="KW-0630">Potassium</keyword>
<dbReference type="SUPFAM" id="SSF48403">
    <property type="entry name" value="Ankyrin repeat"/>
    <property type="match status" value="1"/>
</dbReference>
<dbReference type="Proteomes" id="UP000242715">
    <property type="component" value="Unassembled WGS sequence"/>
</dbReference>
<dbReference type="PROSITE" id="PS50088">
    <property type="entry name" value="ANK_REPEAT"/>
    <property type="match status" value="2"/>
</dbReference>
<evidence type="ECO:0000256" key="6">
    <source>
        <dbReference type="ARBA" id="ARBA00022692"/>
    </source>
</evidence>
<dbReference type="AlphaFoldDB" id="A0A2Z6MU09"/>
<dbReference type="InterPro" id="IPR002110">
    <property type="entry name" value="Ankyrin_rpt"/>
</dbReference>
<comment type="similarity">
    <text evidence="3">Belongs to the potassium channel family. Plant (TC 1.A.1.4) subfamily.</text>
</comment>
<evidence type="ECO:0000256" key="4">
    <source>
        <dbReference type="ARBA" id="ARBA00022448"/>
    </source>
</evidence>
<dbReference type="GO" id="GO:0005249">
    <property type="term" value="F:voltage-gated potassium channel activity"/>
    <property type="evidence" value="ECO:0007669"/>
    <property type="project" value="UniProtKB-UniRule"/>
</dbReference>
<organism evidence="17 18">
    <name type="scientific">Trifolium subterraneum</name>
    <name type="common">Subterranean clover</name>
    <dbReference type="NCBI Taxonomy" id="3900"/>
    <lineage>
        <taxon>Eukaryota</taxon>
        <taxon>Viridiplantae</taxon>
        <taxon>Streptophyta</taxon>
        <taxon>Embryophyta</taxon>
        <taxon>Tracheophyta</taxon>
        <taxon>Spermatophyta</taxon>
        <taxon>Magnoliopsida</taxon>
        <taxon>eudicotyledons</taxon>
        <taxon>Gunneridae</taxon>
        <taxon>Pentapetalae</taxon>
        <taxon>rosids</taxon>
        <taxon>fabids</taxon>
        <taxon>Fabales</taxon>
        <taxon>Fabaceae</taxon>
        <taxon>Papilionoideae</taxon>
        <taxon>50 kb inversion clade</taxon>
        <taxon>NPAAA clade</taxon>
        <taxon>Hologalegina</taxon>
        <taxon>IRL clade</taxon>
        <taxon>Trifolieae</taxon>
        <taxon>Trifolium</taxon>
    </lineage>
</organism>
<dbReference type="PROSITE" id="PS50297">
    <property type="entry name" value="ANK_REP_REGION"/>
    <property type="match status" value="2"/>
</dbReference>
<feature type="transmembrane region" description="Helical" evidence="15">
    <location>
        <begin position="60"/>
        <end position="81"/>
    </location>
</feature>
<dbReference type="InterPro" id="IPR000595">
    <property type="entry name" value="cNMP-bd_dom"/>
</dbReference>
<dbReference type="InterPro" id="IPR036770">
    <property type="entry name" value="Ankyrin_rpt-contain_sf"/>
</dbReference>
<dbReference type="InterPro" id="IPR014710">
    <property type="entry name" value="RmlC-like_jellyroll"/>
</dbReference>
<evidence type="ECO:0000256" key="9">
    <source>
        <dbReference type="ARBA" id="ARBA00022958"/>
    </source>
</evidence>
<keyword evidence="10 15" id="KW-1133">Transmembrane helix</keyword>
<keyword evidence="5" id="KW-0633">Potassium transport</keyword>
<feature type="repeat" description="ANK" evidence="14">
    <location>
        <begin position="300"/>
        <end position="332"/>
    </location>
</feature>
<evidence type="ECO:0000256" key="13">
    <source>
        <dbReference type="ARBA" id="ARBA00023303"/>
    </source>
</evidence>
<dbReference type="InterPro" id="IPR018490">
    <property type="entry name" value="cNMP-bd_dom_sf"/>
</dbReference>
<keyword evidence="12 15" id="KW-0472">Membrane</keyword>
<gene>
    <name evidence="17" type="ORF">TSUD_207920</name>
</gene>
<evidence type="ECO:0000256" key="14">
    <source>
        <dbReference type="PROSITE-ProRule" id="PRU00023"/>
    </source>
</evidence>
<evidence type="ECO:0000256" key="2">
    <source>
        <dbReference type="ARBA" id="ARBA00004413"/>
    </source>
</evidence>
<dbReference type="Gene3D" id="2.60.120.10">
    <property type="entry name" value="Jelly Rolls"/>
    <property type="match status" value="1"/>
</dbReference>
<keyword evidence="6 15" id="KW-0812">Transmembrane</keyword>
<keyword evidence="14" id="KW-0040">ANK repeat</keyword>
<dbReference type="SMART" id="SM00100">
    <property type="entry name" value="cNMP"/>
    <property type="match status" value="1"/>
</dbReference>
<evidence type="ECO:0000256" key="3">
    <source>
        <dbReference type="ARBA" id="ARBA00007929"/>
    </source>
</evidence>
<feature type="repeat" description="ANK" evidence="14">
    <location>
        <begin position="333"/>
        <end position="365"/>
    </location>
</feature>
<keyword evidence="18" id="KW-1185">Reference proteome</keyword>
<name>A0A2Z6MU09_TRISU</name>
<evidence type="ECO:0000256" key="15">
    <source>
        <dbReference type="SAM" id="Phobius"/>
    </source>
</evidence>
<dbReference type="InterPro" id="IPR045319">
    <property type="entry name" value="KAT/AKT"/>
</dbReference>
<dbReference type="EMBL" id="DF973612">
    <property type="protein sequence ID" value="GAU35988.1"/>
    <property type="molecule type" value="Genomic_DNA"/>
</dbReference>